<evidence type="ECO:0000313" key="3">
    <source>
        <dbReference type="EMBL" id="GGO93187.1"/>
    </source>
</evidence>
<protein>
    <submittedName>
        <fullName evidence="3">Aldehyde dehydrogenase</fullName>
    </submittedName>
</protein>
<dbReference type="EMBL" id="BMNI01000011">
    <property type="protein sequence ID" value="GGO93187.1"/>
    <property type="molecule type" value="Genomic_DNA"/>
</dbReference>
<evidence type="ECO:0000313" key="4">
    <source>
        <dbReference type="Proteomes" id="UP000655410"/>
    </source>
</evidence>
<dbReference type="RefSeq" id="WP_188784971.1">
    <property type="nucleotide sequence ID" value="NZ_BMNI01000011.1"/>
</dbReference>
<proteinExistence type="predicted"/>
<accession>A0ABQ2NE80</accession>
<dbReference type="InterPro" id="IPR016162">
    <property type="entry name" value="Ald_DH_N"/>
</dbReference>
<reference evidence="4" key="1">
    <citation type="journal article" date="2019" name="Int. J. Syst. Evol. Microbiol.">
        <title>The Global Catalogue of Microorganisms (GCM) 10K type strain sequencing project: providing services to taxonomists for standard genome sequencing and annotation.</title>
        <authorList>
            <consortium name="The Broad Institute Genomics Platform"/>
            <consortium name="The Broad Institute Genome Sequencing Center for Infectious Disease"/>
            <person name="Wu L."/>
            <person name="Ma J."/>
        </authorList>
    </citation>
    <scope>NUCLEOTIDE SEQUENCE [LARGE SCALE GENOMIC DNA]</scope>
    <source>
        <strain evidence="4">CGMCC 4.7371</strain>
    </source>
</reference>
<name>A0ABQ2NE80_9ACTN</name>
<evidence type="ECO:0000256" key="1">
    <source>
        <dbReference type="ARBA" id="ARBA00023002"/>
    </source>
</evidence>
<organism evidence="3 4">
    <name type="scientific">Nocardioides phosphati</name>
    <dbReference type="NCBI Taxonomy" id="1867775"/>
    <lineage>
        <taxon>Bacteria</taxon>
        <taxon>Bacillati</taxon>
        <taxon>Actinomycetota</taxon>
        <taxon>Actinomycetes</taxon>
        <taxon>Propionibacteriales</taxon>
        <taxon>Nocardioidaceae</taxon>
        <taxon>Nocardioides</taxon>
    </lineage>
</organism>
<dbReference type="Gene3D" id="3.40.309.10">
    <property type="entry name" value="Aldehyde Dehydrogenase, Chain A, domain 2"/>
    <property type="match status" value="1"/>
</dbReference>
<feature type="domain" description="Aldehyde dehydrogenase" evidence="2">
    <location>
        <begin position="223"/>
        <end position="349"/>
    </location>
</feature>
<keyword evidence="4" id="KW-1185">Reference proteome</keyword>
<dbReference type="InterPro" id="IPR015590">
    <property type="entry name" value="Aldehyde_DH_dom"/>
</dbReference>
<gene>
    <name evidence="3" type="ORF">GCM10011584_31310</name>
</gene>
<evidence type="ECO:0000259" key="2">
    <source>
        <dbReference type="Pfam" id="PF00171"/>
    </source>
</evidence>
<dbReference type="Proteomes" id="UP000655410">
    <property type="component" value="Unassembled WGS sequence"/>
</dbReference>
<comment type="caution">
    <text evidence="3">The sequence shown here is derived from an EMBL/GenBank/DDBJ whole genome shotgun (WGS) entry which is preliminary data.</text>
</comment>
<sequence length="576" mass="60605">MSLDTNYDMTPATTEELDAAVAALATGAATWAELDLGARADLLRRTQKTIAANAGTWAGAATAAKQVPSGAYEGEEWMSGPAATAPMFGEYATSLDKLAAGKSPLDGLKISTTVTGQTKIRVLPEDLKDMLLFNGFVAEVWLQPGVTAEQAKAEAGLGARLAGEAPEKTHGVGLVLGAGNISAIAPLDAAYELVAFNRASIIKLNPTFQHLKPVYDAALAPLIEADLVRVVNGGAEVGGYLTSHPGINHVHITGSARTHDAIVWGVGKDAEKNRKAGTPKLTKEITSELGGVSPIIVVPGKWAKSDLVYQAEHVVTQRLHNAGHNCIGGQALLISSDWDQKDAFLDAIRTVLGEIAPRAPWYPNAEASIDRARATYGDAAEQVGSCTLVTLGDDSPTELYDGEYFAAVLGITELPGLGEEFLTNAVAFANDRLDGTLGGSLIVHPRDIKKMGARFDELIADLRYGAVGINVWSGIAFLLGGATWGAYPGHTLEQVGSGIGVVHNTHLIARSEKTVVSGPFHPFPVSYLKGEFTMAPTMPWFVTAKTAAKSGKALAAYGGKRSWGNLLRIFPPALRG</sequence>
<dbReference type="Pfam" id="PF00171">
    <property type="entry name" value="Aldedh"/>
    <property type="match status" value="1"/>
</dbReference>
<keyword evidence="1" id="KW-0560">Oxidoreductase</keyword>
<dbReference type="InterPro" id="IPR016161">
    <property type="entry name" value="Ald_DH/histidinol_DH"/>
</dbReference>
<dbReference type="PANTHER" id="PTHR11699">
    <property type="entry name" value="ALDEHYDE DEHYDROGENASE-RELATED"/>
    <property type="match status" value="1"/>
</dbReference>
<dbReference type="InterPro" id="IPR016163">
    <property type="entry name" value="Ald_DH_C"/>
</dbReference>
<dbReference type="Gene3D" id="3.40.605.10">
    <property type="entry name" value="Aldehyde Dehydrogenase, Chain A, domain 1"/>
    <property type="match status" value="1"/>
</dbReference>
<dbReference type="SUPFAM" id="SSF53720">
    <property type="entry name" value="ALDH-like"/>
    <property type="match status" value="2"/>
</dbReference>